<feature type="repeat" description="PPR" evidence="2">
    <location>
        <begin position="195"/>
        <end position="229"/>
    </location>
</feature>
<feature type="repeat" description="PPR" evidence="2">
    <location>
        <begin position="397"/>
        <end position="431"/>
    </location>
</feature>
<dbReference type="InterPro" id="IPR046848">
    <property type="entry name" value="E_motif"/>
</dbReference>
<dbReference type="InterPro" id="IPR032867">
    <property type="entry name" value="DYW_dom"/>
</dbReference>
<comment type="caution">
    <text evidence="5">The sequence shown here is derived from an EMBL/GenBank/DDBJ whole genome shotgun (WGS) entry which is preliminary data.</text>
</comment>
<dbReference type="GO" id="GO:0009451">
    <property type="term" value="P:RNA modification"/>
    <property type="evidence" value="ECO:0007669"/>
    <property type="project" value="InterPro"/>
</dbReference>
<feature type="repeat" description="PPR" evidence="2">
    <location>
        <begin position="296"/>
        <end position="330"/>
    </location>
</feature>
<dbReference type="InterPro" id="IPR046960">
    <property type="entry name" value="PPR_At4g14850-like_plant"/>
</dbReference>
<evidence type="ECO:0000313" key="5">
    <source>
        <dbReference type="EMBL" id="KAJ6809280.1"/>
    </source>
</evidence>
<evidence type="ECO:0000259" key="4">
    <source>
        <dbReference type="Pfam" id="PF14432"/>
    </source>
</evidence>
<dbReference type="EMBL" id="JANAVB010033017">
    <property type="protein sequence ID" value="KAJ6809280.1"/>
    <property type="molecule type" value="Genomic_DNA"/>
</dbReference>
<evidence type="ECO:0000256" key="1">
    <source>
        <dbReference type="ARBA" id="ARBA00022737"/>
    </source>
</evidence>
<evidence type="ECO:0000256" key="2">
    <source>
        <dbReference type="PROSITE-ProRule" id="PRU00708"/>
    </source>
</evidence>
<dbReference type="InterPro" id="IPR011990">
    <property type="entry name" value="TPR-like_helical_dom_sf"/>
</dbReference>
<dbReference type="Pfam" id="PF20431">
    <property type="entry name" value="E_motif"/>
    <property type="match status" value="1"/>
</dbReference>
<gene>
    <name evidence="5" type="ORF">M6B38_159915</name>
</gene>
<dbReference type="PROSITE" id="PS51375">
    <property type="entry name" value="PPR"/>
    <property type="match status" value="5"/>
</dbReference>
<dbReference type="Pfam" id="PF01535">
    <property type="entry name" value="PPR"/>
    <property type="match status" value="4"/>
</dbReference>
<feature type="domain" description="DYW" evidence="4">
    <location>
        <begin position="713"/>
        <end position="804"/>
    </location>
</feature>
<feature type="region of interest" description="Disordered" evidence="3">
    <location>
        <begin position="1"/>
        <end position="24"/>
    </location>
</feature>
<feature type="compositionally biased region" description="Pro residues" evidence="3">
    <location>
        <begin position="10"/>
        <end position="24"/>
    </location>
</feature>
<dbReference type="PANTHER" id="PTHR47926">
    <property type="entry name" value="PENTATRICOPEPTIDE REPEAT-CONTAINING PROTEIN"/>
    <property type="match status" value="1"/>
</dbReference>
<keyword evidence="6" id="KW-1185">Reference proteome</keyword>
<dbReference type="NCBIfam" id="TIGR00756">
    <property type="entry name" value="PPR"/>
    <property type="match status" value="5"/>
</dbReference>
<dbReference type="Proteomes" id="UP001140949">
    <property type="component" value="Unassembled WGS sequence"/>
</dbReference>
<dbReference type="InterPro" id="IPR046849">
    <property type="entry name" value="E2_motif"/>
</dbReference>
<dbReference type="Gene3D" id="1.25.40.10">
    <property type="entry name" value="Tetratricopeptide repeat domain"/>
    <property type="match status" value="3"/>
</dbReference>
<reference evidence="5" key="2">
    <citation type="submission" date="2023-04" db="EMBL/GenBank/DDBJ databases">
        <authorList>
            <person name="Bruccoleri R.E."/>
            <person name="Oakeley E.J."/>
            <person name="Faust A.-M."/>
            <person name="Dessus-Babus S."/>
            <person name="Altorfer M."/>
            <person name="Burckhardt D."/>
            <person name="Oertli M."/>
            <person name="Naumann U."/>
            <person name="Petersen F."/>
            <person name="Wong J."/>
        </authorList>
    </citation>
    <scope>NUCLEOTIDE SEQUENCE</scope>
    <source>
        <strain evidence="5">GSM-AAB239-AS_SAM_17_03QT</strain>
        <tissue evidence="5">Leaf</tissue>
    </source>
</reference>
<dbReference type="AlphaFoldDB" id="A0AAX6EYR9"/>
<feature type="repeat" description="PPR" evidence="2">
    <location>
        <begin position="164"/>
        <end position="194"/>
    </location>
</feature>
<proteinExistence type="predicted"/>
<keyword evidence="1" id="KW-0677">Repeat</keyword>
<dbReference type="FunFam" id="1.25.40.10:FF:000663">
    <property type="entry name" value="Uncharacterized protein"/>
    <property type="match status" value="1"/>
</dbReference>
<dbReference type="Pfam" id="PF14432">
    <property type="entry name" value="DYW_deaminase"/>
    <property type="match status" value="1"/>
</dbReference>
<dbReference type="PANTHER" id="PTHR47926:SF373">
    <property type="entry name" value="TETRATRICOPEPTIDE-LIKE HELICAL DOMAIN SUPERFAMILY, DYW DOMAIN-CONTAINING PROTEIN"/>
    <property type="match status" value="1"/>
</dbReference>
<dbReference type="InterPro" id="IPR002885">
    <property type="entry name" value="PPR_rpt"/>
</dbReference>
<feature type="repeat" description="PPR" evidence="2">
    <location>
        <begin position="498"/>
        <end position="532"/>
    </location>
</feature>
<name>A0AAX6EYR9_IRIPA</name>
<evidence type="ECO:0000313" key="6">
    <source>
        <dbReference type="Proteomes" id="UP001140949"/>
    </source>
</evidence>
<protein>
    <submittedName>
        <fullName evidence="5">Pentatricopeptide repeat-containing protein, chloroplastic</fullName>
    </submittedName>
</protein>
<dbReference type="Pfam" id="PF13041">
    <property type="entry name" value="PPR_2"/>
    <property type="match status" value="3"/>
</dbReference>
<dbReference type="GO" id="GO:0008270">
    <property type="term" value="F:zinc ion binding"/>
    <property type="evidence" value="ECO:0007669"/>
    <property type="project" value="InterPro"/>
</dbReference>
<dbReference type="GO" id="GO:0003723">
    <property type="term" value="F:RNA binding"/>
    <property type="evidence" value="ECO:0007669"/>
    <property type="project" value="InterPro"/>
</dbReference>
<dbReference type="Pfam" id="PF20430">
    <property type="entry name" value="Eplus_motif"/>
    <property type="match status" value="1"/>
</dbReference>
<organism evidence="5 6">
    <name type="scientific">Iris pallida</name>
    <name type="common">Sweet iris</name>
    <dbReference type="NCBI Taxonomy" id="29817"/>
    <lineage>
        <taxon>Eukaryota</taxon>
        <taxon>Viridiplantae</taxon>
        <taxon>Streptophyta</taxon>
        <taxon>Embryophyta</taxon>
        <taxon>Tracheophyta</taxon>
        <taxon>Spermatophyta</taxon>
        <taxon>Magnoliopsida</taxon>
        <taxon>Liliopsida</taxon>
        <taxon>Asparagales</taxon>
        <taxon>Iridaceae</taxon>
        <taxon>Iridoideae</taxon>
        <taxon>Irideae</taxon>
        <taxon>Iris</taxon>
    </lineage>
</organism>
<evidence type="ECO:0000256" key="3">
    <source>
        <dbReference type="SAM" id="MobiDB-lite"/>
    </source>
</evidence>
<dbReference type="FunFam" id="1.25.40.10:FF:002415">
    <property type="entry name" value="Uncharacterized protein"/>
    <property type="match status" value="1"/>
</dbReference>
<sequence>MLSTTTLHSLPPPPSSSKKPLLPPLPNPHLFSHPSSLLLELCSNPTELRRLLPAVIKHGLFFEHVLQTKLVSLFSRFGALREASLVFSDVADRSDELHHSLLKGHCHHSPLPLSLSFFLSMRRADVRTSVHNFTYLLKACADASDLPRGREIHSLLVSSGFSSNVFAMTAVVNMYAKCRRIEDARKMFDRMPVRDLVAWNAVVSGYAQNGLAADALAMVGRMQEDGIRPDSITLVSALPACADARRLEVAKSVHAFAVRAGVDGLVNVSTALVDCYCKCGAVGTARKVFDRLRGKNAVSWNSMIDGYARSGDAEEAMRLFDRMSGAGVEATEVTVLALLSACAELGDLEEGRKVHRLLLSIGLESNVSVMNALITMYSKCKRPDLAAEVFDSLQSKTVVTWNAMISGFSQNGRADEALKSFYEMRRRNVNPDSFTFVSVIPAIADISVVRRAKWIHGYAVRSCFDRNIFVATALVDLYAKCGGVGLARKLFDSLDERHVTTWNAMIDGYGTHGYAETAIELFEEMKRSPAEPNDVTFLCVLSACAHSGLVEEGKRQFESMRKDYGIEPVMDHYGTMVDLLGRAGLLDKAWDFIERMPIEPGISVYGAMLGACRIHKNVKLGEEAARRLFELEPEEGGYHVALANIYANASMWDDVARVRKLMEATGLQKTPGCSFFELGNKVHTFYSGSTNHPHSKQIYARLDTLLDEIRAIGYVPDTEPIHDVESDVKEQLLAAHSEKLAIAFALINTRPGATIQIKKNLRVCRDCHAATKFISRATGREIIVRDMQRFHHFKDGLCSCGDYW</sequence>
<reference evidence="5" key="1">
    <citation type="journal article" date="2023" name="GigaByte">
        <title>Genome assembly of the bearded iris, Iris pallida Lam.</title>
        <authorList>
            <person name="Bruccoleri R.E."/>
            <person name="Oakeley E.J."/>
            <person name="Faust A.M.E."/>
            <person name="Altorfer M."/>
            <person name="Dessus-Babus S."/>
            <person name="Burckhardt D."/>
            <person name="Oertli M."/>
            <person name="Naumann U."/>
            <person name="Petersen F."/>
            <person name="Wong J."/>
        </authorList>
    </citation>
    <scope>NUCLEOTIDE SEQUENCE</scope>
    <source>
        <strain evidence="5">GSM-AAB239-AS_SAM_17_03QT</strain>
    </source>
</reference>
<dbReference type="FunFam" id="1.25.40.10:FF:000344">
    <property type="entry name" value="Pentatricopeptide repeat-containing protein"/>
    <property type="match status" value="1"/>
</dbReference>
<accession>A0AAX6EYR9</accession>
<dbReference type="FunFam" id="1.25.40.10:FF:000607">
    <property type="entry name" value="Pentatricopeptide repeat-containing protein, mitochondrial"/>
    <property type="match status" value="1"/>
</dbReference>